<dbReference type="Proteomes" id="UP001179842">
    <property type="component" value="Chromosome"/>
</dbReference>
<dbReference type="RefSeq" id="WP_280102150.1">
    <property type="nucleotide sequence ID" value="NZ_CP122979.1"/>
</dbReference>
<evidence type="ECO:0000313" key="2">
    <source>
        <dbReference type="Proteomes" id="UP001179842"/>
    </source>
</evidence>
<dbReference type="EMBL" id="CP122979">
    <property type="protein sequence ID" value="WGI36847.1"/>
    <property type="molecule type" value="Genomic_DNA"/>
</dbReference>
<dbReference type="PROSITE" id="PS51257">
    <property type="entry name" value="PROKAR_LIPOPROTEIN"/>
    <property type="match status" value="1"/>
</dbReference>
<protein>
    <recommendedName>
        <fullName evidence="3">Lipoprotein</fullName>
    </recommendedName>
</protein>
<proteinExistence type="predicted"/>
<gene>
    <name evidence="1" type="ORF">QEG99_01010</name>
</gene>
<accession>A0ABY8LUD6</accession>
<evidence type="ECO:0008006" key="3">
    <source>
        <dbReference type="Google" id="ProtNLM"/>
    </source>
</evidence>
<name>A0ABY8LUD6_9BACT</name>
<sequence>MKLKKKVIFNAIIVASLLTTSYTIVSCNKEKGNEQTNTVEIGSNSNTLELNKKEILNFDAKQSYDWINKINFVLWMKKQQDQTFLPKIEQVLKKDFIFSKQNDYTIDNSYDKYLYLLKLVSSQSDKTDLPTWEKILNLNISELNLWENKMQLIDFISKNPNDKLPTRKVILEMNDTDVKNMIARLELWNLILKEEDKGKLPDLDKVLSMNIFESNSTKQTVFSWFYTIKLLNLIESQEDKADLPTRENVLQNIETNYQTHIDLYIKLELLKLYKQINDNGNYPSKSEVLEYRNNDAIEEYQNNLFSLLKDNKKLFLSNFRNFIKYNEGTSKIDYNKIILNKIENDSKFIKLLDSIYKYYRYDYSNKNANILNFLLILINDSLQNNDLIKKDYIIDALEYLMENNLKIPEKILVSQNITPAIYLQKIGQILSITNKLENKNDLPKITEILDLEEHLMDELINKLILLNLVSQLKDKNDIPLTNEILKMNESNVEKWNRIVLILLNWEKINDKSNLPSRTEIINKENSVDQINIMKLLSKIESFDKKEELPDKNQVLKFNSKEINEWISKLDLLNLLKENNFVLKNDK</sequence>
<keyword evidence="2" id="KW-1185">Reference proteome</keyword>
<organism evidence="1 2">
    <name type="scientific">Mesomycoplasma lagogenitalium</name>
    <dbReference type="NCBI Taxonomy" id="171286"/>
    <lineage>
        <taxon>Bacteria</taxon>
        <taxon>Bacillati</taxon>
        <taxon>Mycoplasmatota</taxon>
        <taxon>Mycoplasmoidales</taxon>
        <taxon>Metamycoplasmataceae</taxon>
        <taxon>Mesomycoplasma</taxon>
    </lineage>
</organism>
<evidence type="ECO:0000313" key="1">
    <source>
        <dbReference type="EMBL" id="WGI36847.1"/>
    </source>
</evidence>
<reference evidence="1" key="1">
    <citation type="submission" date="2023-04" db="EMBL/GenBank/DDBJ databases">
        <title>Completed genome of Mycoplasma lagogenitalium type strain 12MS.</title>
        <authorList>
            <person name="Spergser J."/>
        </authorList>
    </citation>
    <scope>NUCLEOTIDE SEQUENCE</scope>
    <source>
        <strain evidence="1">12MS</strain>
    </source>
</reference>